<gene>
    <name evidence="1" type="ORF">FFZ77_14360</name>
</gene>
<sequence length="90" mass="10001">MARHAAEVAWTVQRQSRTRIELVSFQDTGLDQLCIPLLVGDGSLRRPAHWYLDRVEAEHLHAEIAYVLTAGKDLDKLTFRGVGSTGEVTG</sequence>
<organism evidence="1 2">
    <name type="scientific">Streptomyces katsurahamanus</name>
    <dbReference type="NCBI Taxonomy" id="2577098"/>
    <lineage>
        <taxon>Bacteria</taxon>
        <taxon>Bacillati</taxon>
        <taxon>Actinomycetota</taxon>
        <taxon>Actinomycetes</taxon>
        <taxon>Kitasatosporales</taxon>
        <taxon>Streptomycetaceae</taxon>
        <taxon>Streptomyces</taxon>
    </lineage>
</organism>
<reference evidence="1 2" key="1">
    <citation type="submission" date="2019-06" db="EMBL/GenBank/DDBJ databases">
        <title>Comparative genomics and metabolomics analyses of clavulanic acid producing Streptomyces species provides insight into specialized metabolism and evolution of beta-lactam biosynthetic gene clusters.</title>
        <authorList>
            <person name="Moore M.A."/>
            <person name="Cruz-Morales P."/>
            <person name="Barona Gomez F."/>
            <person name="Kapil T."/>
        </authorList>
    </citation>
    <scope>NUCLEOTIDE SEQUENCE [LARGE SCALE GENOMIC DNA]</scope>
    <source>
        <strain evidence="1 2">T-272</strain>
    </source>
</reference>
<evidence type="ECO:0000313" key="2">
    <source>
        <dbReference type="Proteomes" id="UP000460558"/>
    </source>
</evidence>
<proteinExistence type="predicted"/>
<protein>
    <submittedName>
        <fullName evidence="1">Uncharacterized protein</fullName>
    </submittedName>
</protein>
<comment type="caution">
    <text evidence="1">The sequence shown here is derived from an EMBL/GenBank/DDBJ whole genome shotgun (WGS) entry which is preliminary data.</text>
</comment>
<dbReference type="Proteomes" id="UP000460558">
    <property type="component" value="Unassembled WGS sequence"/>
</dbReference>
<dbReference type="EMBL" id="VDEQ01000148">
    <property type="protein sequence ID" value="MQS36753.1"/>
    <property type="molecule type" value="Genomic_DNA"/>
</dbReference>
<dbReference type="RefSeq" id="WP_153483539.1">
    <property type="nucleotide sequence ID" value="NZ_VDEQ01000148.1"/>
</dbReference>
<name>A0ABW9NTW9_9ACTN</name>
<evidence type="ECO:0000313" key="1">
    <source>
        <dbReference type="EMBL" id="MQS36753.1"/>
    </source>
</evidence>
<keyword evidence="2" id="KW-1185">Reference proteome</keyword>
<accession>A0ABW9NTW9</accession>